<evidence type="ECO:0000313" key="2">
    <source>
        <dbReference type="EMBL" id="MCI89767.1"/>
    </source>
</evidence>
<feature type="non-terminal residue" evidence="2">
    <location>
        <position position="1"/>
    </location>
</feature>
<evidence type="ECO:0000256" key="1">
    <source>
        <dbReference type="SAM" id="MobiDB-lite"/>
    </source>
</evidence>
<name>A0A392VPG5_9FABA</name>
<feature type="non-terminal residue" evidence="2">
    <location>
        <position position="69"/>
    </location>
</feature>
<sequence>AEEEELRIEEDEEEKRKQEEKQKLPTEKDTSDVMVIETSECIDKGKVVASEHDPLVLRLQEQLATQKAE</sequence>
<comment type="caution">
    <text evidence="2">The sequence shown here is derived from an EMBL/GenBank/DDBJ whole genome shotgun (WGS) entry which is preliminary data.</text>
</comment>
<feature type="compositionally biased region" description="Acidic residues" evidence="1">
    <location>
        <begin position="1"/>
        <end position="13"/>
    </location>
</feature>
<reference evidence="2 3" key="1">
    <citation type="journal article" date="2018" name="Front. Plant Sci.">
        <title>Red Clover (Trifolium pratense) and Zigzag Clover (T. medium) - A Picture of Genomic Similarities and Differences.</title>
        <authorList>
            <person name="Dluhosova J."/>
            <person name="Istvanek J."/>
            <person name="Nedelnik J."/>
            <person name="Repkova J."/>
        </authorList>
    </citation>
    <scope>NUCLEOTIDE SEQUENCE [LARGE SCALE GENOMIC DNA]</scope>
    <source>
        <strain evidence="3">cv. 10/8</strain>
        <tissue evidence="2">Leaf</tissue>
    </source>
</reference>
<feature type="compositionally biased region" description="Basic and acidic residues" evidence="1">
    <location>
        <begin position="14"/>
        <end position="31"/>
    </location>
</feature>
<proteinExistence type="predicted"/>
<dbReference type="AlphaFoldDB" id="A0A392VPG5"/>
<feature type="region of interest" description="Disordered" evidence="1">
    <location>
        <begin position="1"/>
        <end position="32"/>
    </location>
</feature>
<keyword evidence="3" id="KW-1185">Reference proteome</keyword>
<protein>
    <submittedName>
        <fullName evidence="2">Uncharacterized protein</fullName>
    </submittedName>
</protein>
<dbReference type="Proteomes" id="UP000265520">
    <property type="component" value="Unassembled WGS sequence"/>
</dbReference>
<dbReference type="EMBL" id="LXQA011227452">
    <property type="protein sequence ID" value="MCI89767.1"/>
    <property type="molecule type" value="Genomic_DNA"/>
</dbReference>
<accession>A0A392VPG5</accession>
<organism evidence="2 3">
    <name type="scientific">Trifolium medium</name>
    <dbReference type="NCBI Taxonomy" id="97028"/>
    <lineage>
        <taxon>Eukaryota</taxon>
        <taxon>Viridiplantae</taxon>
        <taxon>Streptophyta</taxon>
        <taxon>Embryophyta</taxon>
        <taxon>Tracheophyta</taxon>
        <taxon>Spermatophyta</taxon>
        <taxon>Magnoliopsida</taxon>
        <taxon>eudicotyledons</taxon>
        <taxon>Gunneridae</taxon>
        <taxon>Pentapetalae</taxon>
        <taxon>rosids</taxon>
        <taxon>fabids</taxon>
        <taxon>Fabales</taxon>
        <taxon>Fabaceae</taxon>
        <taxon>Papilionoideae</taxon>
        <taxon>50 kb inversion clade</taxon>
        <taxon>NPAAA clade</taxon>
        <taxon>Hologalegina</taxon>
        <taxon>IRL clade</taxon>
        <taxon>Trifolieae</taxon>
        <taxon>Trifolium</taxon>
    </lineage>
</organism>
<evidence type="ECO:0000313" key="3">
    <source>
        <dbReference type="Proteomes" id="UP000265520"/>
    </source>
</evidence>